<dbReference type="NCBIfam" id="TIGR00181">
    <property type="entry name" value="pepF"/>
    <property type="match status" value="1"/>
</dbReference>
<keyword evidence="2 6" id="KW-0479">Metal-binding</keyword>
<dbReference type="EC" id="3.4.24.-" evidence="6"/>
<feature type="domain" description="Oligopeptidase F N-terminal" evidence="8">
    <location>
        <begin position="116"/>
        <end position="185"/>
    </location>
</feature>
<keyword evidence="5 6" id="KW-0482">Metalloprotease</keyword>
<organism evidence="9 10">
    <name type="scientific">Candidatus Avoscillospira avicola</name>
    <dbReference type="NCBI Taxonomy" id="2840706"/>
    <lineage>
        <taxon>Bacteria</taxon>
        <taxon>Bacillati</taxon>
        <taxon>Bacillota</taxon>
        <taxon>Clostridia</taxon>
        <taxon>Eubacteriales</taxon>
        <taxon>Oscillospiraceae</taxon>
        <taxon>Oscillospiraceae incertae sedis</taxon>
        <taxon>Candidatus Avoscillospira</taxon>
    </lineage>
</organism>
<comment type="function">
    <text evidence="6">Has oligopeptidase activity and degrades a variety of small bioactive peptides.</text>
</comment>
<evidence type="ECO:0000259" key="8">
    <source>
        <dbReference type="Pfam" id="PF08439"/>
    </source>
</evidence>
<dbReference type="CDD" id="cd09608">
    <property type="entry name" value="M3B_PepF"/>
    <property type="match status" value="1"/>
</dbReference>
<dbReference type="GO" id="GO:0006518">
    <property type="term" value="P:peptide metabolic process"/>
    <property type="evidence" value="ECO:0007669"/>
    <property type="project" value="TreeGrafter"/>
</dbReference>
<dbReference type="PANTHER" id="PTHR11804:SF84">
    <property type="entry name" value="SACCHAROLYSIN"/>
    <property type="match status" value="1"/>
</dbReference>
<dbReference type="Gene3D" id="1.20.140.70">
    <property type="entry name" value="Oligopeptidase f, N-terminal domain"/>
    <property type="match status" value="1"/>
</dbReference>
<accession>A0A9D1IWZ2</accession>
<evidence type="ECO:0000256" key="3">
    <source>
        <dbReference type="ARBA" id="ARBA00022801"/>
    </source>
</evidence>
<evidence type="ECO:0000256" key="4">
    <source>
        <dbReference type="ARBA" id="ARBA00022833"/>
    </source>
</evidence>
<dbReference type="Proteomes" id="UP000824239">
    <property type="component" value="Unassembled WGS sequence"/>
</dbReference>
<dbReference type="InterPro" id="IPR013647">
    <property type="entry name" value="OligopepF_N_dom"/>
</dbReference>
<dbReference type="Gene3D" id="1.10.1370.20">
    <property type="entry name" value="Oligoendopeptidase f, C-terminal domain"/>
    <property type="match status" value="1"/>
</dbReference>
<evidence type="ECO:0000256" key="6">
    <source>
        <dbReference type="RuleBase" id="RU368091"/>
    </source>
</evidence>
<dbReference type="SUPFAM" id="SSF55486">
    <property type="entry name" value="Metalloproteases ('zincins'), catalytic domain"/>
    <property type="match status" value="1"/>
</dbReference>
<dbReference type="Gene3D" id="1.10.287.830">
    <property type="entry name" value="putative peptidase helix hairpin domain like"/>
    <property type="match status" value="1"/>
</dbReference>
<dbReference type="InterPro" id="IPR001567">
    <property type="entry name" value="Pept_M3A_M3B_dom"/>
</dbReference>
<reference evidence="9" key="1">
    <citation type="submission" date="2020-10" db="EMBL/GenBank/DDBJ databases">
        <authorList>
            <person name="Gilroy R."/>
        </authorList>
    </citation>
    <scope>NUCLEOTIDE SEQUENCE</scope>
    <source>
        <strain evidence="9">ChiBcec15-4380</strain>
    </source>
</reference>
<gene>
    <name evidence="9" type="primary">pepF</name>
    <name evidence="9" type="ORF">IAA53_04245</name>
</gene>
<dbReference type="GO" id="GO:0046872">
    <property type="term" value="F:metal ion binding"/>
    <property type="evidence" value="ECO:0007669"/>
    <property type="project" value="UniProtKB-UniRule"/>
</dbReference>
<dbReference type="AlphaFoldDB" id="A0A9D1IWZ2"/>
<evidence type="ECO:0000256" key="5">
    <source>
        <dbReference type="ARBA" id="ARBA00023049"/>
    </source>
</evidence>
<dbReference type="GO" id="GO:0004222">
    <property type="term" value="F:metalloendopeptidase activity"/>
    <property type="evidence" value="ECO:0007669"/>
    <property type="project" value="UniProtKB-UniRule"/>
</dbReference>
<dbReference type="Pfam" id="PF08439">
    <property type="entry name" value="Peptidase_M3_N"/>
    <property type="match status" value="1"/>
</dbReference>
<protein>
    <recommendedName>
        <fullName evidence="6">Oligopeptidase F</fullName>
        <ecNumber evidence="6">3.4.24.-</ecNumber>
    </recommendedName>
</protein>
<dbReference type="PANTHER" id="PTHR11804">
    <property type="entry name" value="PROTEASE M3 THIMET OLIGOPEPTIDASE-RELATED"/>
    <property type="match status" value="1"/>
</dbReference>
<dbReference type="InterPro" id="IPR004438">
    <property type="entry name" value="Peptidase_M3B"/>
</dbReference>
<dbReference type="EMBL" id="DVHE01000035">
    <property type="protein sequence ID" value="HIR50484.1"/>
    <property type="molecule type" value="Genomic_DNA"/>
</dbReference>
<keyword evidence="3 6" id="KW-0378">Hydrolase</keyword>
<dbReference type="InterPro" id="IPR045090">
    <property type="entry name" value="Pept_M3A_M3B"/>
</dbReference>
<comment type="similarity">
    <text evidence="6">Belongs to the peptidase M3B family.</text>
</comment>
<reference evidence="9" key="2">
    <citation type="journal article" date="2021" name="PeerJ">
        <title>Extensive microbial diversity within the chicken gut microbiome revealed by metagenomics and culture.</title>
        <authorList>
            <person name="Gilroy R."/>
            <person name="Ravi A."/>
            <person name="Getino M."/>
            <person name="Pursley I."/>
            <person name="Horton D.L."/>
            <person name="Alikhan N.F."/>
            <person name="Baker D."/>
            <person name="Gharbi K."/>
            <person name="Hall N."/>
            <person name="Watson M."/>
            <person name="Adriaenssens E.M."/>
            <person name="Foster-Nyarko E."/>
            <person name="Jarju S."/>
            <person name="Secka A."/>
            <person name="Antonio M."/>
            <person name="Oren A."/>
            <person name="Chaudhuri R.R."/>
            <person name="La Ragione R."/>
            <person name="Hildebrand F."/>
            <person name="Pallen M.J."/>
        </authorList>
    </citation>
    <scope>NUCLEOTIDE SEQUENCE</scope>
    <source>
        <strain evidence="9">ChiBcec15-4380</strain>
    </source>
</reference>
<feature type="domain" description="Peptidase M3A/M3B catalytic" evidence="7">
    <location>
        <begin position="206"/>
        <end position="586"/>
    </location>
</feature>
<evidence type="ECO:0000256" key="1">
    <source>
        <dbReference type="ARBA" id="ARBA00022670"/>
    </source>
</evidence>
<evidence type="ECO:0000259" key="7">
    <source>
        <dbReference type="Pfam" id="PF01432"/>
    </source>
</evidence>
<comment type="caution">
    <text evidence="9">The sequence shown here is derived from an EMBL/GenBank/DDBJ whole genome shotgun (WGS) entry which is preliminary data.</text>
</comment>
<dbReference type="GO" id="GO:0006508">
    <property type="term" value="P:proteolysis"/>
    <property type="evidence" value="ECO:0007669"/>
    <property type="project" value="UniProtKB-KW"/>
</dbReference>
<proteinExistence type="inferred from homology"/>
<evidence type="ECO:0000313" key="9">
    <source>
        <dbReference type="EMBL" id="HIR50484.1"/>
    </source>
</evidence>
<name>A0A9D1IWZ2_9FIRM</name>
<comment type="cofactor">
    <cofactor evidence="6">
        <name>Zn(2+)</name>
        <dbReference type="ChEBI" id="CHEBI:29105"/>
    </cofactor>
    <text evidence="6">Binds 1 zinc ion.</text>
</comment>
<keyword evidence="4 6" id="KW-0862">Zinc</keyword>
<keyword evidence="1 6" id="KW-0645">Protease</keyword>
<evidence type="ECO:0000313" key="10">
    <source>
        <dbReference type="Proteomes" id="UP000824239"/>
    </source>
</evidence>
<dbReference type="Pfam" id="PF01432">
    <property type="entry name" value="Peptidase_M3"/>
    <property type="match status" value="1"/>
</dbReference>
<evidence type="ECO:0000256" key="2">
    <source>
        <dbReference type="ARBA" id="ARBA00022723"/>
    </source>
</evidence>
<sequence length="600" mass="67386">MELKEIPVRSAQDPQHCWAVEDIFPTEAAWQQELEACQTLPEAMAAYQGRLGESAETLLQYLDQVEAVNARVEKLYVYAMLRADEDTADSTHQAMKGKCFSFLVALNTAMAYEGPELVAIPDEQLEQFYRDCPALEKYRRYLTLARLGREHILSQAEEQLLAGAAEVGSAPSDIFTTFTNADMTFPDAVDSQGNRHAVTNGSYISLMESPDRALRKSAFESLYGVYGSCENTLATAYNAEVRKNLFFARARKYAGALESALEPVEIPTAVYHNLIDTVRENLPQLHRYMALRKKAMGLSELHLYDIYASMLPEAQADISFDQARDEVIEAMGVLGQEYQSVLKSSFDARWMDIYENKGKRSGAYSCGCPGCHPFVLLNHKNTLDSEFTLAHEMGHAMHTYLSDHAQPSIYADYVLFVAEVASTCNESLLMQHLLSKTQDKTRRAVLLNYFLEQFRTTLYRQTMFAEFEWKAHQMAEAGETLTADNLKAMYLQLNRDYFGPETVVDDEIAVEWARIPHFYRHFYVYQYATGFSAAMALSARILKEGEPAVADYLKFLSGGCSTDPVSLLKIAGVDMSTPEPVAQALALFGQLIDELAALLQ</sequence>
<dbReference type="InterPro" id="IPR042088">
    <property type="entry name" value="OligoPept_F_C"/>
</dbReference>